<feature type="compositionally biased region" description="Low complexity" evidence="1">
    <location>
        <begin position="194"/>
        <end position="213"/>
    </location>
</feature>
<protein>
    <submittedName>
        <fullName evidence="2">Uncharacterized protein</fullName>
    </submittedName>
</protein>
<dbReference type="PANTHER" id="PTHR20916">
    <property type="entry name" value="CYSTEINE AND GLYCINE-RICH PROTEIN 2 BINDING PROTEIN"/>
    <property type="match status" value="1"/>
</dbReference>
<proteinExistence type="predicted"/>
<dbReference type="EMBL" id="JAIFTH010001577">
    <property type="protein sequence ID" value="KAG9508494.1"/>
    <property type="molecule type" value="Genomic_DNA"/>
</dbReference>
<gene>
    <name evidence="2" type="ORF">GZH46_03006</name>
</gene>
<reference evidence="2 3" key="1">
    <citation type="submission" date="2020-10" db="EMBL/GenBank/DDBJ databases">
        <authorList>
            <person name="Klimov P.B."/>
            <person name="Dyachkov S.M."/>
            <person name="Chetverikov P.E."/>
        </authorList>
    </citation>
    <scope>NUCLEOTIDE SEQUENCE [LARGE SCALE GENOMIC DNA]</scope>
    <source>
        <strain evidence="2">BMOC 18-1129-001#AD2665</strain>
        <tissue evidence="2">Entire mites</tissue>
    </source>
</reference>
<sequence length="356" mass="39214">MATATSLISQRRPRREMQLFRMCFVCFTITCLPSASVLGYQQNPDQTATIIVAQDCSQAHDGNNCATSSSLSGSRHPLATSLNIEQQSWRQQGQQQANEQPLKSILVSAHAMNLNNDNSNNINNNNLVAELAPKALMAIKTFHRTLAAANSLQSHPNSNNNNNKISNNNEHAHVNAIDDNNYYYSLRANRDKSNSNNNNNLIGNDNTGDGDTNNVMAHFPSASKRQQLTPTAALITQPDEERLIATSPSNSMGQAVSEPHALLLTEIEQVLGDLLSNNANDNDMQNNNNNKPDYTTDDNLSYGTSARDQRGNFGRYSREKSQPRGFAFQLPVGLLDTLYGGSDGTQKQENRFMHFG</sequence>
<comment type="caution">
    <text evidence="2">The sequence shown here is derived from an EMBL/GenBank/DDBJ whole genome shotgun (WGS) entry which is preliminary data.</text>
</comment>
<name>A0ABQ7S4Z2_9ACAR</name>
<accession>A0ABQ7S4Z2</accession>
<feature type="region of interest" description="Disordered" evidence="1">
    <location>
        <begin position="276"/>
        <end position="322"/>
    </location>
</feature>
<evidence type="ECO:0000313" key="3">
    <source>
        <dbReference type="Proteomes" id="UP000825002"/>
    </source>
</evidence>
<dbReference type="PANTHER" id="PTHR20916:SF18">
    <property type="entry name" value="IPT_TIG DOMAIN-CONTAINING PROTEIN"/>
    <property type="match status" value="1"/>
</dbReference>
<dbReference type="Proteomes" id="UP000825002">
    <property type="component" value="Unassembled WGS sequence"/>
</dbReference>
<keyword evidence="3" id="KW-1185">Reference proteome</keyword>
<feature type="compositionally biased region" description="Polar residues" evidence="1">
    <location>
        <begin position="291"/>
        <end position="306"/>
    </location>
</feature>
<evidence type="ECO:0000256" key="1">
    <source>
        <dbReference type="SAM" id="MobiDB-lite"/>
    </source>
</evidence>
<feature type="compositionally biased region" description="Low complexity" evidence="1">
    <location>
        <begin position="277"/>
        <end position="290"/>
    </location>
</feature>
<feature type="non-terminal residue" evidence="2">
    <location>
        <position position="356"/>
    </location>
</feature>
<feature type="region of interest" description="Disordered" evidence="1">
    <location>
        <begin position="189"/>
        <end position="213"/>
    </location>
</feature>
<organism evidence="2 3">
    <name type="scientific">Fragariocoptes setiger</name>
    <dbReference type="NCBI Taxonomy" id="1670756"/>
    <lineage>
        <taxon>Eukaryota</taxon>
        <taxon>Metazoa</taxon>
        <taxon>Ecdysozoa</taxon>
        <taxon>Arthropoda</taxon>
        <taxon>Chelicerata</taxon>
        <taxon>Arachnida</taxon>
        <taxon>Acari</taxon>
        <taxon>Acariformes</taxon>
        <taxon>Trombidiformes</taxon>
        <taxon>Prostigmata</taxon>
        <taxon>Eupodina</taxon>
        <taxon>Eriophyoidea</taxon>
        <taxon>Phytoptidae</taxon>
        <taxon>Fragariocoptes</taxon>
    </lineage>
</organism>
<evidence type="ECO:0000313" key="2">
    <source>
        <dbReference type="EMBL" id="KAG9508494.1"/>
    </source>
</evidence>